<dbReference type="CDD" id="cd02012">
    <property type="entry name" value="TPP_TK"/>
    <property type="match status" value="1"/>
</dbReference>
<gene>
    <name evidence="5" type="ORF">VSVS05_01916</name>
</gene>
<proteinExistence type="inferred from homology"/>
<dbReference type="AlphaFoldDB" id="A0A1C7FBC4"/>
<dbReference type="EMBL" id="CP016414">
    <property type="protein sequence ID" value="ANU37038.1"/>
    <property type="molecule type" value="Genomic_DNA"/>
</dbReference>
<dbReference type="RefSeq" id="WP_065545564.1">
    <property type="nucleotide sequence ID" value="NZ_CP016414.1"/>
</dbReference>
<dbReference type="PATRIC" id="fig|45658.7.peg.1905"/>
<dbReference type="Gene3D" id="3.40.50.970">
    <property type="match status" value="1"/>
</dbReference>
<evidence type="ECO:0000256" key="2">
    <source>
        <dbReference type="ARBA" id="ARBA00007131"/>
    </source>
</evidence>
<dbReference type="GeneID" id="96873100"/>
<dbReference type="STRING" id="45658.VSVS12_01092"/>
<dbReference type="PANTHER" id="PTHR47514">
    <property type="entry name" value="TRANSKETOLASE N-TERMINAL SECTION-RELATED"/>
    <property type="match status" value="1"/>
</dbReference>
<accession>A0A1C7FBC4</accession>
<sequence length="283" mass="30795">MPTNEMQSPLDLRQIESFNLSIKKELSKALLNMGYGHFGGCLSVTETLACLYGRYLKHDPQNPQMKDRDLFVLSKGHAGPALYATLALRGFFDLSWLQTINANGTNLPSHADMNKTPGVDMTTGSLGQGISCATGMAAGSKSNVFTIVGDGELQEGQCWEAIQFAAHHKLSNLVVFVDNNKRQLDGDISDIQESFDLQKKFEAFGFQSLAVDGANVGAICDVIEQALATTDRPTAIILDTVKGQGIQTVVNISANHHLRLDDELRAAIETDIALLDKKIEELK</sequence>
<evidence type="ECO:0000313" key="5">
    <source>
        <dbReference type="EMBL" id="ANU37038.1"/>
    </source>
</evidence>
<dbReference type="Pfam" id="PF00456">
    <property type="entry name" value="Transketolase_N"/>
    <property type="match status" value="1"/>
</dbReference>
<keyword evidence="6" id="KW-1185">Reference proteome</keyword>
<reference evidence="5 6" key="1">
    <citation type="submission" date="2016-07" db="EMBL/GenBank/DDBJ databases">
        <title>Genome sequencing of Vibrio scophthalmi strain VS-05, an isolated from Paralichthys olivaceus.</title>
        <authorList>
            <person name="Han H.-J."/>
        </authorList>
    </citation>
    <scope>NUCLEOTIDE SEQUENCE [LARGE SCALE GENOMIC DNA]</scope>
    <source>
        <strain evidence="5 6">VS-05</strain>
    </source>
</reference>
<keyword evidence="3" id="KW-0786">Thiamine pyrophosphate</keyword>
<evidence type="ECO:0000256" key="3">
    <source>
        <dbReference type="ARBA" id="ARBA00023052"/>
    </source>
</evidence>
<dbReference type="InterPro" id="IPR005474">
    <property type="entry name" value="Transketolase_N"/>
</dbReference>
<dbReference type="GO" id="GO:0004802">
    <property type="term" value="F:transketolase activity"/>
    <property type="evidence" value="ECO:0007669"/>
    <property type="project" value="UniProtKB-EC"/>
</dbReference>
<keyword evidence="5" id="KW-0808">Transferase</keyword>
<evidence type="ECO:0000259" key="4">
    <source>
        <dbReference type="Pfam" id="PF00456"/>
    </source>
</evidence>
<protein>
    <submittedName>
        <fullName evidence="5">Transketolase</fullName>
        <ecNumber evidence="5">2.2.1.1</ecNumber>
    </submittedName>
</protein>
<dbReference type="EC" id="2.2.1.1" evidence="5"/>
<feature type="domain" description="Transketolase N-terminal" evidence="4">
    <location>
        <begin position="33"/>
        <end position="263"/>
    </location>
</feature>
<name>A0A1C7FBC4_9VIBR</name>
<dbReference type="SUPFAM" id="SSF52518">
    <property type="entry name" value="Thiamin diphosphate-binding fold (THDP-binding)"/>
    <property type="match status" value="1"/>
</dbReference>
<evidence type="ECO:0000313" key="6">
    <source>
        <dbReference type="Proteomes" id="UP000092528"/>
    </source>
</evidence>
<organism evidence="5 6">
    <name type="scientific">Vibrio scophthalmi</name>
    <dbReference type="NCBI Taxonomy" id="45658"/>
    <lineage>
        <taxon>Bacteria</taxon>
        <taxon>Pseudomonadati</taxon>
        <taxon>Pseudomonadota</taxon>
        <taxon>Gammaproteobacteria</taxon>
        <taxon>Vibrionales</taxon>
        <taxon>Vibrionaceae</taxon>
        <taxon>Vibrio</taxon>
    </lineage>
</organism>
<evidence type="ECO:0000256" key="1">
    <source>
        <dbReference type="ARBA" id="ARBA00001964"/>
    </source>
</evidence>
<comment type="cofactor">
    <cofactor evidence="1">
        <name>thiamine diphosphate</name>
        <dbReference type="ChEBI" id="CHEBI:58937"/>
    </cofactor>
</comment>
<dbReference type="PANTHER" id="PTHR47514:SF1">
    <property type="entry name" value="TRANSKETOLASE N-TERMINAL SECTION-RELATED"/>
    <property type="match status" value="1"/>
</dbReference>
<dbReference type="Proteomes" id="UP000092528">
    <property type="component" value="Chromosome 1"/>
</dbReference>
<comment type="similarity">
    <text evidence="2">Belongs to the transketolase family.</text>
</comment>
<dbReference type="InterPro" id="IPR029061">
    <property type="entry name" value="THDP-binding"/>
</dbReference>